<dbReference type="EMBL" id="CP001854">
    <property type="protein sequence ID" value="ADB50084.1"/>
    <property type="molecule type" value="Genomic_DNA"/>
</dbReference>
<keyword evidence="1" id="KW-1133">Transmembrane helix</keyword>
<accession>D3F108</accession>
<dbReference type="OrthoDB" id="10006453at2"/>
<dbReference type="RefSeq" id="WP_012933135.1">
    <property type="nucleotide sequence ID" value="NC_013739.1"/>
</dbReference>
<evidence type="ECO:0000313" key="2">
    <source>
        <dbReference type="EMBL" id="ADB50084.1"/>
    </source>
</evidence>
<evidence type="ECO:0000313" key="3">
    <source>
        <dbReference type="Proteomes" id="UP000008229"/>
    </source>
</evidence>
<keyword evidence="1" id="KW-0472">Membrane</keyword>
<gene>
    <name evidence="2" type="ordered locus">Cwoe_1657</name>
</gene>
<evidence type="ECO:0000256" key="1">
    <source>
        <dbReference type="SAM" id="Phobius"/>
    </source>
</evidence>
<dbReference type="AlphaFoldDB" id="D3F108"/>
<feature type="transmembrane region" description="Helical" evidence="1">
    <location>
        <begin position="6"/>
        <end position="25"/>
    </location>
</feature>
<protein>
    <submittedName>
        <fullName evidence="2">Uncharacterized protein</fullName>
    </submittedName>
</protein>
<organism evidence="2 3">
    <name type="scientific">Conexibacter woesei (strain DSM 14684 / CCUG 47730 / CIP 108061 / JCM 11494 / NBRC 100937 / ID131577)</name>
    <dbReference type="NCBI Taxonomy" id="469383"/>
    <lineage>
        <taxon>Bacteria</taxon>
        <taxon>Bacillati</taxon>
        <taxon>Actinomycetota</taxon>
        <taxon>Thermoleophilia</taxon>
        <taxon>Solirubrobacterales</taxon>
        <taxon>Conexibacteraceae</taxon>
        <taxon>Conexibacter</taxon>
    </lineage>
</organism>
<dbReference type="HOGENOM" id="CLU_2245351_0_0_11"/>
<reference evidence="3" key="2">
    <citation type="submission" date="2010-01" db="EMBL/GenBank/DDBJ databases">
        <title>The complete genome of Conexibacter woesei DSM 14684.</title>
        <authorList>
            <consortium name="US DOE Joint Genome Institute (JGI-PGF)"/>
            <person name="Lucas S."/>
            <person name="Copeland A."/>
            <person name="Lapidus A."/>
            <person name="Glavina del Rio T."/>
            <person name="Dalin E."/>
            <person name="Tice H."/>
            <person name="Bruce D."/>
            <person name="Goodwin L."/>
            <person name="Pitluck S."/>
            <person name="Kyrpides N."/>
            <person name="Mavromatis K."/>
            <person name="Ivanova N."/>
            <person name="Mikhailova N."/>
            <person name="Chertkov O."/>
            <person name="Brettin T."/>
            <person name="Detter J.C."/>
            <person name="Han C."/>
            <person name="Larimer F."/>
            <person name="Land M."/>
            <person name="Hauser L."/>
            <person name="Markowitz V."/>
            <person name="Cheng J.-F."/>
            <person name="Hugenholtz P."/>
            <person name="Woyke T."/>
            <person name="Wu D."/>
            <person name="Pukall R."/>
            <person name="Steenblock K."/>
            <person name="Schneider S."/>
            <person name="Klenk H.-P."/>
            <person name="Eisen J.A."/>
        </authorList>
    </citation>
    <scope>NUCLEOTIDE SEQUENCE [LARGE SCALE GENOMIC DNA]</scope>
    <source>
        <strain evidence="3">DSM 14684 / CIP 108061 / JCM 11494 / NBRC 100937 / ID131577</strain>
    </source>
</reference>
<name>D3F108_CONWI</name>
<sequence precursor="true">MNTFGIVVFAVVAAALVVGVVSLVGRERAYEQIGRGRFALDREGAPPRQPREPSIEDEVRMLVATRNARRLRNGEPALDVEAEVARELRELSGGDADRPGHGVV</sequence>
<proteinExistence type="predicted"/>
<keyword evidence="1" id="KW-0812">Transmembrane</keyword>
<reference evidence="2 3" key="1">
    <citation type="journal article" date="2010" name="Stand. Genomic Sci.">
        <title>Complete genome sequence of Conexibacter woesei type strain (ID131577).</title>
        <authorList>
            <person name="Pukall R."/>
            <person name="Lapidus A."/>
            <person name="Glavina Del Rio T."/>
            <person name="Copeland A."/>
            <person name="Tice H."/>
            <person name="Cheng J.-F."/>
            <person name="Lucas S."/>
            <person name="Chen F."/>
            <person name="Nolan M."/>
            <person name="Bruce D."/>
            <person name="Goodwin L."/>
            <person name="Pitluck S."/>
            <person name="Mavromatis K."/>
            <person name="Ivanova N."/>
            <person name="Ovchinnikova G."/>
            <person name="Pati A."/>
            <person name="Chen A."/>
            <person name="Palaniappan K."/>
            <person name="Land M."/>
            <person name="Hauser L."/>
            <person name="Chang Y.-J."/>
            <person name="Jeffries C.D."/>
            <person name="Chain P."/>
            <person name="Meincke L."/>
            <person name="Sims D."/>
            <person name="Brettin T."/>
            <person name="Detter J.C."/>
            <person name="Rohde M."/>
            <person name="Goeker M."/>
            <person name="Bristow J."/>
            <person name="Eisen J.A."/>
            <person name="Markowitz V."/>
            <person name="Kyrpides N.C."/>
            <person name="Klenk H.-P."/>
            <person name="Hugenholtz P."/>
        </authorList>
    </citation>
    <scope>NUCLEOTIDE SEQUENCE [LARGE SCALE GENOMIC DNA]</scope>
    <source>
        <strain evidence="3">DSM 14684 / CIP 108061 / JCM 11494 / NBRC 100937 / ID131577</strain>
    </source>
</reference>
<dbReference type="STRING" id="469383.Cwoe_1657"/>
<keyword evidence="3" id="KW-1185">Reference proteome</keyword>
<dbReference type="Proteomes" id="UP000008229">
    <property type="component" value="Chromosome"/>
</dbReference>
<dbReference type="KEGG" id="cwo:Cwoe_1657"/>